<dbReference type="RefSeq" id="WP_013133389.1">
    <property type="nucleotide sequence ID" value="NC_014165.1"/>
</dbReference>
<dbReference type="EMBL" id="CP001874">
    <property type="protein sequence ID" value="ADG89856.1"/>
    <property type="molecule type" value="Genomic_DNA"/>
</dbReference>
<proteinExistence type="predicted"/>
<name>D6Y8C0_THEBD</name>
<keyword evidence="1" id="KW-0812">Transmembrane</keyword>
<dbReference type="Proteomes" id="UP000006640">
    <property type="component" value="Chromosome"/>
</dbReference>
<gene>
    <name evidence="2" type="ordered locus">Tbis_3162</name>
</gene>
<feature type="transmembrane region" description="Helical" evidence="1">
    <location>
        <begin position="44"/>
        <end position="62"/>
    </location>
</feature>
<protein>
    <submittedName>
        <fullName evidence="2">Uncharacterized protein</fullName>
    </submittedName>
</protein>
<sequence length="66" mass="6979">MAEGDGDEPVVLVDRLDGPAVIGAVDASARMSVRRPRPPEWHDTYVVLLSGAVVAGGGLLRLRSVR</sequence>
<dbReference type="KEGG" id="tbi:Tbis_3162"/>
<evidence type="ECO:0000313" key="2">
    <source>
        <dbReference type="EMBL" id="ADG89856.1"/>
    </source>
</evidence>
<keyword evidence="1" id="KW-0472">Membrane</keyword>
<reference evidence="2 3" key="1">
    <citation type="submission" date="2010-01" db="EMBL/GenBank/DDBJ databases">
        <title>The complete genome of Thermobispora bispora DSM 43833.</title>
        <authorList>
            <consortium name="US DOE Joint Genome Institute (JGI-PGF)"/>
            <person name="Lucas S."/>
            <person name="Copeland A."/>
            <person name="Lapidus A."/>
            <person name="Glavina del Rio T."/>
            <person name="Dalin E."/>
            <person name="Tice H."/>
            <person name="Bruce D."/>
            <person name="Goodwin L."/>
            <person name="Pitluck S."/>
            <person name="Kyrpides N."/>
            <person name="Mavromatis K."/>
            <person name="Ivanova N."/>
            <person name="Mikhailova N."/>
            <person name="Chertkov O."/>
            <person name="Brettin T."/>
            <person name="Detter J.C."/>
            <person name="Han C."/>
            <person name="Larimer F."/>
            <person name="Land M."/>
            <person name="Hauser L."/>
            <person name="Markowitz V."/>
            <person name="Cheng J.-F."/>
            <person name="Hugenholtz P."/>
            <person name="Woyke T."/>
            <person name="Wu D."/>
            <person name="Jando M."/>
            <person name="Schneider S."/>
            <person name="Klenk H.-P."/>
            <person name="Eisen J.A."/>
        </authorList>
    </citation>
    <scope>NUCLEOTIDE SEQUENCE [LARGE SCALE GENOMIC DNA]</scope>
    <source>
        <strain evidence="3">ATCC 19993 / DSM 43833 / CBS 139.67 / JCM 10125 / KCTC 9307 / NBRC 14880 / R51</strain>
    </source>
</reference>
<accession>D6Y8C0</accession>
<keyword evidence="1" id="KW-1133">Transmembrane helix</keyword>
<dbReference type="HOGENOM" id="CLU_2829852_0_0_11"/>
<evidence type="ECO:0000256" key="1">
    <source>
        <dbReference type="SAM" id="Phobius"/>
    </source>
</evidence>
<keyword evidence="3" id="KW-1185">Reference proteome</keyword>
<dbReference type="AlphaFoldDB" id="D6Y8C0"/>
<organism evidence="2 3">
    <name type="scientific">Thermobispora bispora (strain ATCC 19993 / DSM 43833 / CBS 139.67 / JCM 10125 / KCTC 9307 / NBRC 14880 / R51)</name>
    <dbReference type="NCBI Taxonomy" id="469371"/>
    <lineage>
        <taxon>Bacteria</taxon>
        <taxon>Bacillati</taxon>
        <taxon>Actinomycetota</taxon>
        <taxon>Actinomycetes</taxon>
        <taxon>Streptosporangiales</taxon>
        <taxon>Streptosporangiaceae</taxon>
        <taxon>Thermobispora</taxon>
    </lineage>
</organism>
<evidence type="ECO:0000313" key="3">
    <source>
        <dbReference type="Proteomes" id="UP000006640"/>
    </source>
</evidence>